<name>A0A543KZC5_9MICO</name>
<dbReference type="GO" id="GO:0016787">
    <property type="term" value="F:hydrolase activity"/>
    <property type="evidence" value="ECO:0007669"/>
    <property type="project" value="UniProtKB-KW"/>
</dbReference>
<dbReference type="GO" id="GO:0008270">
    <property type="term" value="F:zinc ion binding"/>
    <property type="evidence" value="ECO:0007669"/>
    <property type="project" value="InterPro"/>
</dbReference>
<dbReference type="PROSITE" id="PS50271">
    <property type="entry name" value="ZF_UBP"/>
    <property type="match status" value="1"/>
</dbReference>
<evidence type="ECO:0000259" key="1">
    <source>
        <dbReference type="PROSITE" id="PS50271"/>
    </source>
</evidence>
<dbReference type="AlphaFoldDB" id="A0A543KZC5"/>
<dbReference type="SUPFAM" id="SSF57850">
    <property type="entry name" value="RING/U-box"/>
    <property type="match status" value="1"/>
</dbReference>
<proteinExistence type="predicted"/>
<feature type="domain" description="UBP-type" evidence="1">
    <location>
        <begin position="6"/>
        <end position="86"/>
    </location>
</feature>
<keyword evidence="2" id="KW-0378">Hydrolase</keyword>
<organism evidence="2 3">
    <name type="scientific">Microbacterium lacticum</name>
    <dbReference type="NCBI Taxonomy" id="33885"/>
    <lineage>
        <taxon>Bacteria</taxon>
        <taxon>Bacillati</taxon>
        <taxon>Actinomycetota</taxon>
        <taxon>Actinomycetes</taxon>
        <taxon>Micrococcales</taxon>
        <taxon>Microbacteriaceae</taxon>
        <taxon>Microbacterium</taxon>
    </lineage>
</organism>
<dbReference type="OrthoDB" id="57886at2"/>
<dbReference type="InterPro" id="IPR001607">
    <property type="entry name" value="Znf_UBP"/>
</dbReference>
<gene>
    <name evidence="2" type="ORF">FHX68_0518</name>
</gene>
<protein>
    <submittedName>
        <fullName evidence="2">Ubiquitin-hydrolase Zn-finger-containing protein</fullName>
    </submittedName>
</protein>
<dbReference type="Gene3D" id="3.30.40.10">
    <property type="entry name" value="Zinc/RING finger domain, C3HC4 (zinc finger)"/>
    <property type="match status" value="1"/>
</dbReference>
<evidence type="ECO:0000313" key="2">
    <source>
        <dbReference type="EMBL" id="TQN00424.1"/>
    </source>
</evidence>
<dbReference type="EMBL" id="VFPS01000001">
    <property type="protein sequence ID" value="TQN00424.1"/>
    <property type="molecule type" value="Genomic_DNA"/>
</dbReference>
<dbReference type="Pfam" id="PF02148">
    <property type="entry name" value="zf-UBP"/>
    <property type="match status" value="1"/>
</dbReference>
<dbReference type="Proteomes" id="UP000319804">
    <property type="component" value="Unassembled WGS sequence"/>
</dbReference>
<comment type="caution">
    <text evidence="2">The sequence shown here is derived from an EMBL/GenBank/DDBJ whole genome shotgun (WGS) entry which is preliminary data.</text>
</comment>
<keyword evidence="3" id="KW-1185">Reference proteome</keyword>
<accession>A0A543KZC5</accession>
<dbReference type="RefSeq" id="WP_141381317.1">
    <property type="nucleotide sequence ID" value="NZ_BJNA01000062.1"/>
</dbReference>
<evidence type="ECO:0000313" key="3">
    <source>
        <dbReference type="Proteomes" id="UP000319804"/>
    </source>
</evidence>
<reference evidence="2 3" key="1">
    <citation type="submission" date="2019-06" db="EMBL/GenBank/DDBJ databases">
        <title>Sequencing the genomes of 1000 actinobacteria strains.</title>
        <authorList>
            <person name="Klenk H.-P."/>
        </authorList>
    </citation>
    <scope>NUCLEOTIDE SEQUENCE [LARGE SCALE GENOMIC DNA]</scope>
    <source>
        <strain evidence="2 3">DSM 20427</strain>
    </source>
</reference>
<sequence>MRYADPHAPLIRPVRPRTPGMCEDCVAAGTRWVHLRMCRTCGKVGCCDSSPMRHARAHAFTQGHPIVRSLEPGENWSWCYLDEAYL</sequence>
<dbReference type="InterPro" id="IPR013083">
    <property type="entry name" value="Znf_RING/FYVE/PHD"/>
</dbReference>